<feature type="region of interest" description="Disordered" evidence="4">
    <location>
        <begin position="483"/>
        <end position="520"/>
    </location>
</feature>
<protein>
    <recommendedName>
        <fullName evidence="5">Vacuolar protein sorting-associated protein 54 N-terminal domain-containing protein</fullName>
    </recommendedName>
</protein>
<reference evidence="6 7" key="1">
    <citation type="submission" date="2014-11" db="EMBL/GenBank/DDBJ databases">
        <authorList>
            <person name="Zhu J."/>
            <person name="Qi W."/>
            <person name="Song R."/>
        </authorList>
    </citation>
    <scope>NUCLEOTIDE SEQUENCE [LARGE SCALE GENOMIC DNA]</scope>
</reference>
<keyword evidence="7" id="KW-1185">Reference proteome</keyword>
<dbReference type="VEuPathDB" id="CryptoDB:Vbra_22862"/>
<feature type="region of interest" description="Disordered" evidence="4">
    <location>
        <begin position="1"/>
        <end position="22"/>
    </location>
</feature>
<evidence type="ECO:0000256" key="2">
    <source>
        <dbReference type="ARBA" id="ARBA00022927"/>
    </source>
</evidence>
<dbReference type="InterPro" id="IPR040047">
    <property type="entry name" value="VPS50"/>
</dbReference>
<accession>A0A0G4GVD0</accession>
<dbReference type="InParanoid" id="A0A0G4GVD0"/>
<dbReference type="GO" id="GO:0032456">
    <property type="term" value="P:endocytic recycling"/>
    <property type="evidence" value="ECO:0007669"/>
    <property type="project" value="InterPro"/>
</dbReference>
<dbReference type="PANTHER" id="PTHR13258">
    <property type="entry name" value="SYNDETIN"/>
    <property type="match status" value="1"/>
</dbReference>
<dbReference type="STRING" id="1169540.A0A0G4GVD0"/>
<keyword evidence="3" id="KW-0175">Coiled coil</keyword>
<dbReference type="GO" id="GO:0015031">
    <property type="term" value="P:protein transport"/>
    <property type="evidence" value="ECO:0007669"/>
    <property type="project" value="UniProtKB-KW"/>
</dbReference>
<sequence>MDRFPPRPPALSSSPSPSRKPEKALMAELPAVFFEADQAKGIIEAEIEAAPKPWNLQIMQNRVEHLTRVQEEVDARLAQQVFSHYEEFVRGVQQVHEIETELALVSSIVKNGRRKLKVLDDDVVKEALTIVNQQHRRQRIQGLLDILKEFQKLTSLEMLGQQFLFNGQFCKAIAVFMQVQIPLRSDPQYSRFPGLKGLNQRLQGHVNSLRIRLNECLRAIAMTSSIEKIDVDLYEEVLKAFCMLPQSESVGAELCRHLADCATQVMRQCVLSFITPTAADEPPLRPPSPSHTHAPSSLSRHTHLRDLCSRIPSDRLVTCLAHMLEYLCDILYRLQYIAMWHVSRQQEGKSTISTSGGGDGRRESEGVVPTVRSVLAVMEGRRGSSCGGEDDLANSFEDILNFPLPYQPEEDVYAEFVAKVHKELLAGKKGVWERIQQNVMTAMQNVNTNAINFKEDSFFQVLLLAHLFIEEADAFMADCPLQAPRSRSHHPSPAPSPIHHTRDGSPSPSPSPSPPPLPWTHNLRQCMLAKGMEYFASLAGEESRNLKIMIQNDTWQRLPIPRNFRLIDLKRVHQMLPQGLRGWALSTPLFDPYATQLPAASPDGSPTAAGSPATTGRSRVRPAPNVRLADSNPFRNWNPDKMPDNRFGGRFAGSETDSDVSRHHPSAAPDTDRDLDLYRHWIDGGHETPWQDWSELPLERSNLGPVLSTSSQFLGQSVEKYLAIMICFPSLAPEICHNITLVMDIFFYNVLALCVHGREFEQLLESPMPPEDCVGGPRLHDKHDILLLQRQFGRLKDHLLGVRAFVARNPSHAATGALAELLPPLTNETLTSHTTLYGLAERVVGVESAATFLSALFDIRHKPPLSNVGLYFVGADMSHVAHASSMRAAAAAAAGGGAGGGGGGPVYLSEVHRQTQEAFTRAFQERTRVLNELRGFVYTRAASDLLQLETFIAGMSSAKWDQKDFPRGSPAKSTIDQLKIQLHDLEGRIEVAGGGCVPKSVQTKIWWHIAQTVVKGCVDVVARIRRFGGEVMPGPALFQLVEDFMAIQADLEKHLTNVHRQATHTSSGGGGVGVGMGGFGSTSPVDGRVAMPAKDFLDTYIKAHELQGDELLTFCKRHQEYSVRLHVALISKVENQRKAQKSCIADIEMYYAAVLHTIVTQANLNRSGSTNDTHAPPRPPRSRTPPLRSSSGDPGASHSSPPPMPTMPRHHAASPPAAYARPLANGPAGVRPPPPPPPPPPPAAASAGVQRDGVSVPDGRRGDVGRPPEHG</sequence>
<proteinExistence type="predicted"/>
<feature type="compositionally biased region" description="Basic and acidic residues" evidence="4">
    <location>
        <begin position="1258"/>
        <end position="1271"/>
    </location>
</feature>
<dbReference type="PANTHER" id="PTHR13258:SF0">
    <property type="entry name" value="SYNDETIN"/>
    <property type="match status" value="1"/>
</dbReference>
<evidence type="ECO:0000313" key="6">
    <source>
        <dbReference type="EMBL" id="CEM34833.1"/>
    </source>
</evidence>
<feature type="domain" description="Vacuolar protein sorting-associated protein 54 N-terminal" evidence="5">
    <location>
        <begin position="28"/>
        <end position="340"/>
    </location>
</feature>
<evidence type="ECO:0000256" key="3">
    <source>
        <dbReference type="ARBA" id="ARBA00023054"/>
    </source>
</evidence>
<dbReference type="OrthoDB" id="10263345at2759"/>
<dbReference type="Proteomes" id="UP000041254">
    <property type="component" value="Unassembled WGS sequence"/>
</dbReference>
<gene>
    <name evidence="6" type="ORF">Vbra_22862</name>
</gene>
<feature type="compositionally biased region" description="Pro residues" evidence="4">
    <location>
        <begin position="507"/>
        <end position="518"/>
    </location>
</feature>
<dbReference type="InterPro" id="IPR019515">
    <property type="entry name" value="VPS54_N"/>
</dbReference>
<evidence type="ECO:0000259" key="5">
    <source>
        <dbReference type="Pfam" id="PF10475"/>
    </source>
</evidence>
<name>A0A0G4GVD0_VITBC</name>
<feature type="compositionally biased region" description="Pro residues" evidence="4">
    <location>
        <begin position="1230"/>
        <end position="1243"/>
    </location>
</feature>
<evidence type="ECO:0000256" key="4">
    <source>
        <dbReference type="SAM" id="MobiDB-lite"/>
    </source>
</evidence>
<dbReference type="EMBL" id="CDMY01000833">
    <property type="protein sequence ID" value="CEM34833.1"/>
    <property type="molecule type" value="Genomic_DNA"/>
</dbReference>
<dbReference type="AlphaFoldDB" id="A0A0G4GVD0"/>
<evidence type="ECO:0000256" key="1">
    <source>
        <dbReference type="ARBA" id="ARBA00022448"/>
    </source>
</evidence>
<feature type="region of interest" description="Disordered" evidence="4">
    <location>
        <begin position="596"/>
        <end position="670"/>
    </location>
</feature>
<dbReference type="GO" id="GO:0005829">
    <property type="term" value="C:cytosol"/>
    <property type="evidence" value="ECO:0007669"/>
    <property type="project" value="GOC"/>
</dbReference>
<keyword evidence="1" id="KW-0813">Transport</keyword>
<dbReference type="OMA" id="MAKVKWD"/>
<feature type="region of interest" description="Disordered" evidence="4">
    <location>
        <begin position="1165"/>
        <end position="1271"/>
    </location>
</feature>
<dbReference type="Pfam" id="PF10475">
    <property type="entry name" value="Vps54_N"/>
    <property type="match status" value="1"/>
</dbReference>
<dbReference type="GO" id="GO:0000149">
    <property type="term" value="F:SNARE binding"/>
    <property type="evidence" value="ECO:0007669"/>
    <property type="project" value="TreeGrafter"/>
</dbReference>
<organism evidence="6 7">
    <name type="scientific">Vitrella brassicaformis (strain CCMP3155)</name>
    <dbReference type="NCBI Taxonomy" id="1169540"/>
    <lineage>
        <taxon>Eukaryota</taxon>
        <taxon>Sar</taxon>
        <taxon>Alveolata</taxon>
        <taxon>Colpodellida</taxon>
        <taxon>Vitrellaceae</taxon>
        <taxon>Vitrella</taxon>
    </lineage>
</organism>
<evidence type="ECO:0000313" key="7">
    <source>
        <dbReference type="Proteomes" id="UP000041254"/>
    </source>
</evidence>
<dbReference type="GO" id="GO:0042147">
    <property type="term" value="P:retrograde transport, endosome to Golgi"/>
    <property type="evidence" value="ECO:0007669"/>
    <property type="project" value="InterPro"/>
</dbReference>
<dbReference type="GO" id="GO:1990745">
    <property type="term" value="C:EARP complex"/>
    <property type="evidence" value="ECO:0007669"/>
    <property type="project" value="InterPro"/>
</dbReference>
<feature type="compositionally biased region" description="Low complexity" evidence="4">
    <location>
        <begin position="1184"/>
        <end position="1199"/>
    </location>
</feature>
<keyword evidence="2" id="KW-0653">Protein transport</keyword>